<dbReference type="PIRSF" id="PIRSF001386">
    <property type="entry name" value="Trpase"/>
    <property type="match status" value="1"/>
</dbReference>
<evidence type="ECO:0000256" key="4">
    <source>
        <dbReference type="ARBA" id="ARBA00023239"/>
    </source>
</evidence>
<evidence type="ECO:0000256" key="5">
    <source>
        <dbReference type="PIRSR" id="PIRSR611166-50"/>
    </source>
</evidence>
<dbReference type="InterPro" id="IPR015421">
    <property type="entry name" value="PyrdxlP-dep_Trfase_major"/>
</dbReference>
<sequence>MGNIIDEMMAAEPFRIKMVEPIKTTTKEERQRKIKEAGYNVFNLESKDVYIDLLTDSGTSAMSDNQWAGMMLGDEAYAGSKNFYNLKDAIKEVMGYDYFLPTHQGRAAENVLFQLYVEEGNYVPNNMHFDTTKAHVQDKRGRPVNLVIDEAYDAKKNVPFKGNMDIDKLDNFLKEHSDNVPIVLLTVTCNSGGGQPVSMENIKEVSEICKKYNKPFYLDACRFAENAYFIKLREPGYADKSIPEITREMFSYADGCTMSSKKDALVNIGGFLAMEDEKLLDKAKVLGVLYEGFPTYGGMAGRDMEAMARGLLEVVEEEYLQYRINQVNYLGEKLKEKKVPILEPVGGHAVYLDAGRFLPNIPKDQFPGQALTVALYEEGGIRGVEIGTVLSGRDPETGDHDYPELELVRLTIPRRVYTYRHMDVVAEAAKIIHDKRDEIGGYKFTYEPEILRHFTARFAPVK</sequence>
<dbReference type="GO" id="GO:0009034">
    <property type="term" value="F:tryptophanase activity"/>
    <property type="evidence" value="ECO:0007669"/>
    <property type="project" value="UniProtKB-EC"/>
</dbReference>
<accession>B2A6Z8</accession>
<dbReference type="CDD" id="cd00617">
    <property type="entry name" value="Tnase_like"/>
    <property type="match status" value="1"/>
</dbReference>
<evidence type="ECO:0000259" key="6">
    <source>
        <dbReference type="Pfam" id="PF01212"/>
    </source>
</evidence>
<feature type="modified residue" description="N6-(pyridoxal phosphate)lysine" evidence="5">
    <location>
        <position position="262"/>
    </location>
</feature>
<dbReference type="PANTHER" id="PTHR32325">
    <property type="entry name" value="BETA-ELIMINATING LYASE-LIKE PROTEIN-RELATED"/>
    <property type="match status" value="1"/>
</dbReference>
<dbReference type="RefSeq" id="WP_012448446.1">
    <property type="nucleotide sequence ID" value="NC_010718.1"/>
</dbReference>
<organism evidence="7 8">
    <name type="scientific">Natranaerobius thermophilus (strain ATCC BAA-1301 / DSM 18059 / JW/NM-WN-LF)</name>
    <dbReference type="NCBI Taxonomy" id="457570"/>
    <lineage>
        <taxon>Bacteria</taxon>
        <taxon>Bacillati</taxon>
        <taxon>Bacillota</taxon>
        <taxon>Clostridia</taxon>
        <taxon>Natranaerobiales</taxon>
        <taxon>Natranaerobiaceae</taxon>
        <taxon>Natranaerobius</taxon>
    </lineage>
</organism>
<dbReference type="PANTHER" id="PTHR32325:SF4">
    <property type="entry name" value="TRYPTOPHANASE"/>
    <property type="match status" value="1"/>
</dbReference>
<dbReference type="eggNOG" id="COG3033">
    <property type="taxonomic scope" value="Bacteria"/>
</dbReference>
<dbReference type="HOGENOM" id="CLU_047223_0_0_9"/>
<dbReference type="STRING" id="457570.Nther_2022"/>
<dbReference type="InterPro" id="IPR001597">
    <property type="entry name" value="ArAA_b-elim_lyase/Thr_aldolase"/>
</dbReference>
<dbReference type="EC" id="4.1.99.1" evidence="7"/>
<dbReference type="Pfam" id="PF01212">
    <property type="entry name" value="Beta_elim_lyase"/>
    <property type="match status" value="1"/>
</dbReference>
<dbReference type="NCBIfam" id="NF009709">
    <property type="entry name" value="PRK13238.1"/>
    <property type="match status" value="1"/>
</dbReference>
<evidence type="ECO:0000256" key="3">
    <source>
        <dbReference type="ARBA" id="ARBA00022898"/>
    </source>
</evidence>
<comment type="cofactor">
    <cofactor evidence="1 5">
        <name>pyridoxal 5'-phosphate</name>
        <dbReference type="ChEBI" id="CHEBI:597326"/>
    </cofactor>
</comment>
<evidence type="ECO:0000313" key="7">
    <source>
        <dbReference type="EMBL" id="ACB85589.1"/>
    </source>
</evidence>
<dbReference type="Gene3D" id="3.90.1150.10">
    <property type="entry name" value="Aspartate Aminotransferase, domain 1"/>
    <property type="match status" value="1"/>
</dbReference>
<reference evidence="7 8" key="2">
    <citation type="journal article" date="2011" name="J. Bacteriol.">
        <title>Complete genome sequence of the anaerobic, halophilic alkalithermophile Natranaerobius thermophilus JW/NM-WN-LF.</title>
        <authorList>
            <person name="Zhao B."/>
            <person name="Mesbah N.M."/>
            <person name="Dalin E."/>
            <person name="Goodwin L."/>
            <person name="Nolan M."/>
            <person name="Pitluck S."/>
            <person name="Chertkov O."/>
            <person name="Brettin T.S."/>
            <person name="Han J."/>
            <person name="Larimer F.W."/>
            <person name="Land M.L."/>
            <person name="Hauser L."/>
            <person name="Kyrpides N."/>
            <person name="Wiegel J."/>
        </authorList>
    </citation>
    <scope>NUCLEOTIDE SEQUENCE [LARGE SCALE GENOMIC DNA]</scope>
    <source>
        <strain evidence="8">ATCC BAA-1301 / DSM 18059 / JW/NM-WN-LF</strain>
    </source>
</reference>
<dbReference type="InterPro" id="IPR015422">
    <property type="entry name" value="PyrdxlP-dep_Trfase_small"/>
</dbReference>
<dbReference type="Gene3D" id="3.40.640.10">
    <property type="entry name" value="Type I PLP-dependent aspartate aminotransferase-like (Major domain)"/>
    <property type="match status" value="1"/>
</dbReference>
<protein>
    <submittedName>
        <fullName evidence="7">Tyrosine phenol-lyase</fullName>
        <ecNumber evidence="7">4.1.99.1</ecNumber>
    </submittedName>
</protein>
<proteinExistence type="inferred from homology"/>
<keyword evidence="3 5" id="KW-0663">Pyridoxal phosphate</keyword>
<dbReference type="SUPFAM" id="SSF53383">
    <property type="entry name" value="PLP-dependent transferases"/>
    <property type="match status" value="1"/>
</dbReference>
<name>B2A6Z8_NATTJ</name>
<comment type="similarity">
    <text evidence="2">Belongs to the beta-eliminating lyase family.</text>
</comment>
<dbReference type="InParanoid" id="B2A6Z8"/>
<dbReference type="Proteomes" id="UP000001683">
    <property type="component" value="Chromosome"/>
</dbReference>
<evidence type="ECO:0000313" key="8">
    <source>
        <dbReference type="Proteomes" id="UP000001683"/>
    </source>
</evidence>
<gene>
    <name evidence="7" type="ordered locus">Nther_2022</name>
</gene>
<reference evidence="7 8" key="1">
    <citation type="submission" date="2008-04" db="EMBL/GenBank/DDBJ databases">
        <title>Complete sequence of chromosome of Natranaerobius thermophilus JW/NM-WN-LF.</title>
        <authorList>
            <consortium name="US DOE Joint Genome Institute"/>
            <person name="Copeland A."/>
            <person name="Lucas S."/>
            <person name="Lapidus A."/>
            <person name="Glavina del Rio T."/>
            <person name="Dalin E."/>
            <person name="Tice H."/>
            <person name="Bruce D."/>
            <person name="Goodwin L."/>
            <person name="Pitluck S."/>
            <person name="Chertkov O."/>
            <person name="Brettin T."/>
            <person name="Detter J.C."/>
            <person name="Han C."/>
            <person name="Kuske C.R."/>
            <person name="Schmutz J."/>
            <person name="Larimer F."/>
            <person name="Land M."/>
            <person name="Hauser L."/>
            <person name="Kyrpides N."/>
            <person name="Lykidis A."/>
            <person name="Mesbah N.M."/>
            <person name="Wiegel J."/>
        </authorList>
    </citation>
    <scope>NUCLEOTIDE SEQUENCE [LARGE SCALE GENOMIC DNA]</scope>
    <source>
        <strain evidence="8">ATCC BAA-1301 / DSM 18059 / JW/NM-WN-LF</strain>
    </source>
</reference>
<dbReference type="EMBL" id="CP001034">
    <property type="protein sequence ID" value="ACB85589.1"/>
    <property type="molecule type" value="Genomic_DNA"/>
</dbReference>
<dbReference type="KEGG" id="nth:Nther_2022"/>
<dbReference type="AlphaFoldDB" id="B2A6Z8"/>
<feature type="domain" description="Aromatic amino acid beta-eliminating lyase/threonine aldolase" evidence="6">
    <location>
        <begin position="52"/>
        <end position="427"/>
    </location>
</feature>
<keyword evidence="4 7" id="KW-0456">Lyase</keyword>
<keyword evidence="8" id="KW-1185">Reference proteome</keyword>
<dbReference type="InterPro" id="IPR015424">
    <property type="entry name" value="PyrdxlP-dep_Trfase"/>
</dbReference>
<dbReference type="InterPro" id="IPR011166">
    <property type="entry name" value="Beta-eliminating_lyase"/>
</dbReference>
<evidence type="ECO:0000256" key="1">
    <source>
        <dbReference type="ARBA" id="ARBA00001933"/>
    </source>
</evidence>
<evidence type="ECO:0000256" key="2">
    <source>
        <dbReference type="ARBA" id="ARBA00009721"/>
    </source>
</evidence>